<gene>
    <name evidence="2" type="ORF">BJ508DRAFT_344691</name>
</gene>
<dbReference type="Proteomes" id="UP000275078">
    <property type="component" value="Unassembled WGS sequence"/>
</dbReference>
<feature type="region of interest" description="Disordered" evidence="1">
    <location>
        <begin position="370"/>
        <end position="391"/>
    </location>
</feature>
<organism evidence="2 3">
    <name type="scientific">Ascobolus immersus RN42</name>
    <dbReference type="NCBI Taxonomy" id="1160509"/>
    <lineage>
        <taxon>Eukaryota</taxon>
        <taxon>Fungi</taxon>
        <taxon>Dikarya</taxon>
        <taxon>Ascomycota</taxon>
        <taxon>Pezizomycotina</taxon>
        <taxon>Pezizomycetes</taxon>
        <taxon>Pezizales</taxon>
        <taxon>Ascobolaceae</taxon>
        <taxon>Ascobolus</taxon>
    </lineage>
</organism>
<protein>
    <submittedName>
        <fullName evidence="2">Uncharacterized protein</fullName>
    </submittedName>
</protein>
<name>A0A3N4I7X1_ASCIM</name>
<evidence type="ECO:0000313" key="2">
    <source>
        <dbReference type="EMBL" id="RPA82165.1"/>
    </source>
</evidence>
<dbReference type="EMBL" id="ML119673">
    <property type="protein sequence ID" value="RPA82165.1"/>
    <property type="molecule type" value="Genomic_DNA"/>
</dbReference>
<sequence>MHTLHSPPVMKSIRLRINHPIMTSSIRLDSGKTALFAQRPPPSSSAPNLAQFPIEIIDCIFKHLYTPTEPPVPQKTRHTFSTNFALSLRPHVTVRDRSSENRYLSRLYSPQHRCKSERALSSLARTCKRFRPCAERFIFRSFLLACPADVEALNNLASPRTGDSEEEAYLRIARRGYIRELRCHINVDVVRSETTKDVLSGFMGRPVKYNTRLEGRACFTKFETDVRRIMFMLRNWENDGHLFPDMKIAWKLETERICGFFPSDVSHEPVVVTTEPVSTGIEKRDEMGDIFVIIEDRAVHVPISTLLDNVNLDGLKINGVREFILVAGRRQYQCFIGERRLSRCFPNAQIKLLEEKFAPAEAEDEQIWCEDWGPRRPQTGSSGPEPDFDEQQEQMLLLRQLSLETYGPSPWYDLLPGSLD</sequence>
<evidence type="ECO:0000313" key="3">
    <source>
        <dbReference type="Proteomes" id="UP000275078"/>
    </source>
</evidence>
<keyword evidence="3" id="KW-1185">Reference proteome</keyword>
<proteinExistence type="predicted"/>
<reference evidence="2 3" key="1">
    <citation type="journal article" date="2018" name="Nat. Ecol. Evol.">
        <title>Pezizomycetes genomes reveal the molecular basis of ectomycorrhizal truffle lifestyle.</title>
        <authorList>
            <person name="Murat C."/>
            <person name="Payen T."/>
            <person name="Noel B."/>
            <person name="Kuo A."/>
            <person name="Morin E."/>
            <person name="Chen J."/>
            <person name="Kohler A."/>
            <person name="Krizsan K."/>
            <person name="Balestrini R."/>
            <person name="Da Silva C."/>
            <person name="Montanini B."/>
            <person name="Hainaut M."/>
            <person name="Levati E."/>
            <person name="Barry K.W."/>
            <person name="Belfiori B."/>
            <person name="Cichocki N."/>
            <person name="Clum A."/>
            <person name="Dockter R.B."/>
            <person name="Fauchery L."/>
            <person name="Guy J."/>
            <person name="Iotti M."/>
            <person name="Le Tacon F."/>
            <person name="Lindquist E.A."/>
            <person name="Lipzen A."/>
            <person name="Malagnac F."/>
            <person name="Mello A."/>
            <person name="Molinier V."/>
            <person name="Miyauchi S."/>
            <person name="Poulain J."/>
            <person name="Riccioni C."/>
            <person name="Rubini A."/>
            <person name="Sitrit Y."/>
            <person name="Splivallo R."/>
            <person name="Traeger S."/>
            <person name="Wang M."/>
            <person name="Zifcakova L."/>
            <person name="Wipf D."/>
            <person name="Zambonelli A."/>
            <person name="Paolocci F."/>
            <person name="Nowrousian M."/>
            <person name="Ottonello S."/>
            <person name="Baldrian P."/>
            <person name="Spatafora J.W."/>
            <person name="Henrissat B."/>
            <person name="Nagy L.G."/>
            <person name="Aury J.M."/>
            <person name="Wincker P."/>
            <person name="Grigoriev I.V."/>
            <person name="Bonfante P."/>
            <person name="Martin F.M."/>
        </authorList>
    </citation>
    <scope>NUCLEOTIDE SEQUENCE [LARGE SCALE GENOMIC DNA]</scope>
    <source>
        <strain evidence="2 3">RN42</strain>
    </source>
</reference>
<dbReference type="AlphaFoldDB" id="A0A3N4I7X1"/>
<evidence type="ECO:0000256" key="1">
    <source>
        <dbReference type="SAM" id="MobiDB-lite"/>
    </source>
</evidence>
<accession>A0A3N4I7X1</accession>